<dbReference type="Pfam" id="PF01966">
    <property type="entry name" value="HD"/>
    <property type="match status" value="1"/>
</dbReference>
<dbReference type="NCBIfam" id="TIGR00277">
    <property type="entry name" value="HDIG"/>
    <property type="match status" value="1"/>
</dbReference>
<evidence type="ECO:0000259" key="1">
    <source>
        <dbReference type="SMART" id="SM00471"/>
    </source>
</evidence>
<dbReference type="AlphaFoldDB" id="A0A6I6DHU5"/>
<dbReference type="EMBL" id="CP046457">
    <property type="protein sequence ID" value="QGU00349.1"/>
    <property type="molecule type" value="Genomic_DNA"/>
</dbReference>
<dbReference type="OrthoDB" id="9801160at2"/>
<sequence length="184" mass="20487">MQREQALVLLKENLKNENLISHSLAVEAIMRGLAINLNEDEQKWGLAGLLHDIDYDSTYDDPKRHSLIGSKILEENGLPADIVYAVKVHNEAHGLERKSNMDKALYAADPASGFIIAAALIRPDKSLNKVVLKSLKKRFKEKAFAKGANRNQMSSCTELGMELEEFLQISLESLKEIASDLGLE</sequence>
<dbReference type="InterPro" id="IPR003607">
    <property type="entry name" value="HD/PDEase_dom"/>
</dbReference>
<dbReference type="InterPro" id="IPR006675">
    <property type="entry name" value="HDIG_dom"/>
</dbReference>
<dbReference type="SMART" id="SM00471">
    <property type="entry name" value="HDc"/>
    <property type="match status" value="1"/>
</dbReference>
<evidence type="ECO:0000313" key="3">
    <source>
        <dbReference type="Proteomes" id="UP000426444"/>
    </source>
</evidence>
<dbReference type="SUPFAM" id="SSF109604">
    <property type="entry name" value="HD-domain/PDEase-like"/>
    <property type="match status" value="1"/>
</dbReference>
<dbReference type="Gene3D" id="1.10.3210.10">
    <property type="entry name" value="Hypothetical protein af1432"/>
    <property type="match status" value="1"/>
</dbReference>
<dbReference type="RefSeq" id="WP_156204143.1">
    <property type="nucleotide sequence ID" value="NZ_CP046457.1"/>
</dbReference>
<evidence type="ECO:0000313" key="2">
    <source>
        <dbReference type="EMBL" id="QGU00349.1"/>
    </source>
</evidence>
<keyword evidence="3" id="KW-1185">Reference proteome</keyword>
<dbReference type="PANTHER" id="PTHR38659">
    <property type="entry name" value="METAL-DEPENDENT PHOSPHOHYDROLASE"/>
    <property type="match status" value="1"/>
</dbReference>
<dbReference type="PANTHER" id="PTHR38659:SF1">
    <property type="entry name" value="METAL DEPENDENT PHOSPHOHYDROLASE"/>
    <property type="match status" value="1"/>
</dbReference>
<feature type="domain" description="HD/PDEase" evidence="1">
    <location>
        <begin position="15"/>
        <end position="123"/>
    </location>
</feature>
<reference evidence="3" key="1">
    <citation type="journal article" date="2019" name="Microbiology">
        <title>Complete Genome Sequence of an Uncultured Bacterium of the Candidate Phylum Bipolaricaulota.</title>
        <authorList>
            <person name="Kadnikov V.V."/>
            <person name="Mardanov A.V."/>
            <person name="Beletsky A.V."/>
            <person name="Frank Y.A."/>
            <person name="Karnachuk O.V."/>
            <person name="Ravin N.V."/>
        </authorList>
    </citation>
    <scope>NUCLEOTIDE SEQUENCE [LARGE SCALE GENOMIC DNA]</scope>
</reference>
<dbReference type="CDD" id="cd00077">
    <property type="entry name" value="HDc"/>
    <property type="match status" value="1"/>
</dbReference>
<accession>A0A6I6DHU5</accession>
<protein>
    <submittedName>
        <fullName evidence="2">HDIG domain protein</fullName>
    </submittedName>
</protein>
<organism evidence="2 3">
    <name type="scientific">Candidatus Syntrophocurvum alkaliphilum</name>
    <dbReference type="NCBI Taxonomy" id="2293317"/>
    <lineage>
        <taxon>Bacteria</taxon>
        <taxon>Bacillati</taxon>
        <taxon>Bacillota</taxon>
        <taxon>Clostridia</taxon>
        <taxon>Eubacteriales</taxon>
        <taxon>Syntrophomonadaceae</taxon>
        <taxon>Candidatus Syntrophocurvum</taxon>
    </lineage>
</organism>
<name>A0A6I6DHU5_9FIRM</name>
<dbReference type="Proteomes" id="UP000426444">
    <property type="component" value="Chromosome"/>
</dbReference>
<proteinExistence type="predicted"/>
<dbReference type="KEGG" id="salq:SYNTR_1755"/>
<gene>
    <name evidence="2" type="ORF">SYNTR_1755</name>
</gene>
<dbReference type="InterPro" id="IPR006674">
    <property type="entry name" value="HD_domain"/>
</dbReference>